<dbReference type="InterPro" id="IPR046945">
    <property type="entry name" value="RHMD-like"/>
</dbReference>
<dbReference type="PANTHER" id="PTHR13794">
    <property type="entry name" value="ENOLASE SUPERFAMILY, MANDELATE RACEMASE"/>
    <property type="match status" value="1"/>
</dbReference>
<dbReference type="InterPro" id="IPR029065">
    <property type="entry name" value="Enolase_C-like"/>
</dbReference>
<dbReference type="STRING" id="1293439.WH87_15395"/>
<evidence type="ECO:0000313" key="5">
    <source>
        <dbReference type="EMBL" id="KKC35941.1"/>
    </source>
</evidence>
<dbReference type="PATRIC" id="fig|1293439.3.peg.3133"/>
<dbReference type="SUPFAM" id="SSF54826">
    <property type="entry name" value="Enolase N-terminal domain-like"/>
    <property type="match status" value="1"/>
</dbReference>
<comment type="caution">
    <text evidence="5">The sequence shown here is derived from an EMBL/GenBank/DDBJ whole genome shotgun (WGS) entry which is preliminary data.</text>
</comment>
<sequence length="371" mass="40932">MKITSIEPFILHVPVNVPSISDSTHTITHWGVVGVKIGTDNGLFGYGYTGTHAHLETDRLVTACIDKSYGPLLMGEDAQDGDRLWQKLARYPAIQWVGRAGVTHIALSAIDIALWDLRAKAANLPLWKLLGGATSEKLEAYNTDIGWLSVPKDKLIDGCKRAIEVDGFQRLKIKVGHANPMVDIERFEAVRKAVGPNVTIAIDANGKWDLPTAQRFCARAEPLDVFWLEEPMWYDDIASHATLAQSTSIPIALGEQVYTAETFNSFMDAKAVQYVQPDVTRVAGITEYIQVAHSAHARRLPVVAHVGDMGQVHVHLSYWHPGTTMLEYIPWIKDCFVEPIKVEGGHYVRPELPGAGTTLTESAIASFSQRC</sequence>
<feature type="domain" description="Mandelate racemase/muconate lactonizing enzyme C-terminal" evidence="4">
    <location>
        <begin position="152"/>
        <end position="250"/>
    </location>
</feature>
<dbReference type="RefSeq" id="WP_046140700.1">
    <property type="nucleotide sequence ID" value="NZ_LANJ01000044.1"/>
</dbReference>
<comment type="cofactor">
    <cofactor evidence="1">
        <name>Mg(2+)</name>
        <dbReference type="ChEBI" id="CHEBI:18420"/>
    </cofactor>
</comment>
<dbReference type="GO" id="GO:0016836">
    <property type="term" value="F:hydro-lyase activity"/>
    <property type="evidence" value="ECO:0007669"/>
    <property type="project" value="TreeGrafter"/>
</dbReference>
<evidence type="ECO:0000259" key="4">
    <source>
        <dbReference type="SMART" id="SM00922"/>
    </source>
</evidence>
<evidence type="ECO:0000313" key="6">
    <source>
        <dbReference type="Proteomes" id="UP000033411"/>
    </source>
</evidence>
<evidence type="ECO:0000256" key="1">
    <source>
        <dbReference type="ARBA" id="ARBA00001946"/>
    </source>
</evidence>
<keyword evidence="6" id="KW-1185">Reference proteome</keyword>
<proteinExistence type="predicted"/>
<dbReference type="PROSITE" id="PS00908">
    <property type="entry name" value="MR_MLE_1"/>
    <property type="match status" value="1"/>
</dbReference>
<dbReference type="GO" id="GO:0016052">
    <property type="term" value="P:carbohydrate catabolic process"/>
    <property type="evidence" value="ECO:0007669"/>
    <property type="project" value="TreeGrafter"/>
</dbReference>
<dbReference type="CDD" id="cd03316">
    <property type="entry name" value="MR_like"/>
    <property type="match status" value="1"/>
</dbReference>
<keyword evidence="3" id="KW-0460">Magnesium</keyword>
<dbReference type="Gene3D" id="3.30.390.10">
    <property type="entry name" value="Enolase-like, N-terminal domain"/>
    <property type="match status" value="1"/>
</dbReference>
<dbReference type="InterPro" id="IPR013342">
    <property type="entry name" value="Mandelate_racemase_C"/>
</dbReference>
<dbReference type="SUPFAM" id="SSF51604">
    <property type="entry name" value="Enolase C-terminal domain-like"/>
    <property type="match status" value="1"/>
</dbReference>
<dbReference type="GO" id="GO:0009063">
    <property type="term" value="P:amino acid catabolic process"/>
    <property type="evidence" value="ECO:0007669"/>
    <property type="project" value="InterPro"/>
</dbReference>
<dbReference type="SFLD" id="SFLDS00001">
    <property type="entry name" value="Enolase"/>
    <property type="match status" value="1"/>
</dbReference>
<dbReference type="Pfam" id="PF13378">
    <property type="entry name" value="MR_MLE_C"/>
    <property type="match status" value="1"/>
</dbReference>
<protein>
    <submittedName>
        <fullName evidence="5">Mandelate racemase</fullName>
    </submittedName>
</protein>
<reference evidence="5 6" key="1">
    <citation type="submission" date="2015-03" db="EMBL/GenBank/DDBJ databases">
        <authorList>
            <person name="Lepp D."/>
            <person name="Hassan Y.I."/>
            <person name="Li X.-Z."/>
            <person name="Zhou T."/>
        </authorList>
    </citation>
    <scope>NUCLEOTIDE SEQUENCE [LARGE SCALE GENOMIC DNA]</scope>
    <source>
        <strain evidence="5 6">E84</strain>
    </source>
</reference>
<dbReference type="SMART" id="SM00922">
    <property type="entry name" value="MR_MLE"/>
    <property type="match status" value="1"/>
</dbReference>
<dbReference type="Gene3D" id="3.20.20.120">
    <property type="entry name" value="Enolase-like C-terminal domain"/>
    <property type="match status" value="1"/>
</dbReference>
<gene>
    <name evidence="5" type="ORF">WH87_15395</name>
</gene>
<name>A0A0F5Q5M1_9HYPH</name>
<dbReference type="InterPro" id="IPR013341">
    <property type="entry name" value="Mandelate_racemase_N_dom"/>
</dbReference>
<dbReference type="AlphaFoldDB" id="A0A0F5Q5M1"/>
<dbReference type="Pfam" id="PF02746">
    <property type="entry name" value="MR_MLE_N"/>
    <property type="match status" value="1"/>
</dbReference>
<dbReference type="OrthoDB" id="9802699at2"/>
<dbReference type="GO" id="GO:0000287">
    <property type="term" value="F:magnesium ion binding"/>
    <property type="evidence" value="ECO:0007669"/>
    <property type="project" value="TreeGrafter"/>
</dbReference>
<dbReference type="InterPro" id="IPR029017">
    <property type="entry name" value="Enolase-like_N"/>
</dbReference>
<evidence type="ECO:0000256" key="3">
    <source>
        <dbReference type="ARBA" id="ARBA00022842"/>
    </source>
</evidence>
<keyword evidence="2" id="KW-0479">Metal-binding</keyword>
<evidence type="ECO:0000256" key="2">
    <source>
        <dbReference type="ARBA" id="ARBA00022723"/>
    </source>
</evidence>
<dbReference type="InterPro" id="IPR036849">
    <property type="entry name" value="Enolase-like_C_sf"/>
</dbReference>
<accession>A0A0F5Q5M1</accession>
<dbReference type="PANTHER" id="PTHR13794:SF58">
    <property type="entry name" value="MITOCHONDRIAL ENOLASE SUPERFAMILY MEMBER 1"/>
    <property type="match status" value="1"/>
</dbReference>
<dbReference type="Proteomes" id="UP000033411">
    <property type="component" value="Unassembled WGS sequence"/>
</dbReference>
<dbReference type="SFLD" id="SFLDG00179">
    <property type="entry name" value="mandelate_racemase"/>
    <property type="match status" value="1"/>
</dbReference>
<dbReference type="InterPro" id="IPR018110">
    <property type="entry name" value="Mandel_Rmase/mucon_lact_enz_CS"/>
</dbReference>
<dbReference type="EMBL" id="LANJ01000044">
    <property type="protein sequence ID" value="KKC35941.1"/>
    <property type="molecule type" value="Genomic_DNA"/>
</dbReference>
<organism evidence="5 6">
    <name type="scientific">Devosia epidermidihirudinis</name>
    <dbReference type="NCBI Taxonomy" id="1293439"/>
    <lineage>
        <taxon>Bacteria</taxon>
        <taxon>Pseudomonadati</taxon>
        <taxon>Pseudomonadota</taxon>
        <taxon>Alphaproteobacteria</taxon>
        <taxon>Hyphomicrobiales</taxon>
        <taxon>Devosiaceae</taxon>
        <taxon>Devosia</taxon>
    </lineage>
</organism>